<dbReference type="Proteomes" id="UP001558850">
    <property type="component" value="Unassembled WGS sequence"/>
</dbReference>
<evidence type="ECO:0000313" key="2">
    <source>
        <dbReference type="Proteomes" id="UP001558850"/>
    </source>
</evidence>
<organism evidence="1 2">
    <name type="scientific">Paraburkholderia phymatum</name>
    <dbReference type="NCBI Taxonomy" id="148447"/>
    <lineage>
        <taxon>Bacteria</taxon>
        <taxon>Pseudomonadati</taxon>
        <taxon>Pseudomonadota</taxon>
        <taxon>Betaproteobacteria</taxon>
        <taxon>Burkholderiales</taxon>
        <taxon>Burkholderiaceae</taxon>
        <taxon>Paraburkholderia</taxon>
    </lineage>
</organism>
<proteinExistence type="predicted"/>
<accession>A0ACC6U132</accession>
<gene>
    <name evidence="1" type="ORF">AB4Y32_16285</name>
</gene>
<protein>
    <submittedName>
        <fullName evidence="1">Uncharacterized protein</fullName>
    </submittedName>
</protein>
<name>A0ACC6U132_9BURK</name>
<comment type="caution">
    <text evidence="1">The sequence shown here is derived from an EMBL/GenBank/DDBJ whole genome shotgun (WGS) entry which is preliminary data.</text>
</comment>
<keyword evidence="2" id="KW-1185">Reference proteome</keyword>
<evidence type="ECO:0000313" key="1">
    <source>
        <dbReference type="EMBL" id="MEX3933336.1"/>
    </source>
</evidence>
<dbReference type="EMBL" id="JBFRCH010000007">
    <property type="protein sequence ID" value="MEX3933336.1"/>
    <property type="molecule type" value="Genomic_DNA"/>
</dbReference>
<reference evidence="1" key="1">
    <citation type="submission" date="2024-07" db="EMBL/GenBank/DDBJ databases">
        <title>A survey of Mimosa microsymbionts across Brazilian biomes reveals a high diversity of Paraburkholderia nodulating endemic species, but also that Cupriavidus is common as a symbiont of widespread species.</title>
        <authorList>
            <person name="Rouws L."/>
            <person name="Barauna A."/>
            <person name="Beukes C."/>
            <person name="Rouws J.R.C."/>
            <person name="De Faria S.M."/>
            <person name="Gross E."/>
            <person name="Bueno Dos Reis Junior F."/>
            <person name="Simon M.F."/>
            <person name="Maluk M."/>
            <person name="Odee D.W."/>
            <person name="Kenicer G."/>
            <person name="Young J.P.W."/>
            <person name="Reis V.M."/>
            <person name="Zilli J."/>
            <person name="James E.K."/>
        </authorList>
    </citation>
    <scope>NUCLEOTIDE SEQUENCE</scope>
    <source>
        <strain evidence="1">EG181B</strain>
    </source>
</reference>
<sequence>MLIRRIEGATRNLGAPPDWDGDISKCNVLPIRDVMTEHGPFMVSSWEPTPDEMAAINAGGSIQLWISGTGHPVVSLTVDAIDAEAQC</sequence>